<evidence type="ECO:0000256" key="8">
    <source>
        <dbReference type="ARBA" id="ARBA00049120"/>
    </source>
</evidence>
<dbReference type="InterPro" id="IPR001091">
    <property type="entry name" value="RM_Methyltransferase"/>
</dbReference>
<dbReference type="Pfam" id="PF01555">
    <property type="entry name" value="N6_N4_Mtase"/>
    <property type="match status" value="1"/>
</dbReference>
<comment type="catalytic activity">
    <reaction evidence="8">
        <text>a 2'-deoxycytidine in DNA + S-adenosyl-L-methionine = an N(4)-methyl-2'-deoxycytidine in DNA + S-adenosyl-L-homocysteine + H(+)</text>
        <dbReference type="Rhea" id="RHEA:16857"/>
        <dbReference type="Rhea" id="RHEA-COMP:11369"/>
        <dbReference type="Rhea" id="RHEA-COMP:13674"/>
        <dbReference type="ChEBI" id="CHEBI:15378"/>
        <dbReference type="ChEBI" id="CHEBI:57856"/>
        <dbReference type="ChEBI" id="CHEBI:59789"/>
        <dbReference type="ChEBI" id="CHEBI:85452"/>
        <dbReference type="ChEBI" id="CHEBI:137933"/>
        <dbReference type="EC" id="2.1.1.113"/>
    </reaction>
</comment>
<proteinExistence type="inferred from homology"/>
<evidence type="ECO:0000259" key="11">
    <source>
        <dbReference type="Pfam" id="PF01555"/>
    </source>
</evidence>
<reference evidence="12 13" key="1">
    <citation type="submission" date="2017-07" db="EMBL/GenBank/DDBJ databases">
        <title>Phylogenetic study on the rhizospheric bacterium Ochrobactrum sp. A44.</title>
        <authorList>
            <person name="Krzyzanowska D.M."/>
            <person name="Ossowicki A."/>
            <person name="Rajewska M."/>
            <person name="Maciag T."/>
            <person name="Kaczynski Z."/>
            <person name="Czerwicka M."/>
            <person name="Jafra S."/>
        </authorList>
    </citation>
    <scope>NUCLEOTIDE SEQUENCE [LARGE SCALE GENOMIC DNA]</scope>
    <source>
        <strain evidence="12 13">OgA9a</strain>
    </source>
</reference>
<dbReference type="Gene3D" id="3.40.50.150">
    <property type="entry name" value="Vaccinia Virus protein VP39"/>
    <property type="match status" value="1"/>
</dbReference>
<dbReference type="AlphaFoldDB" id="A0A256FRG8"/>
<dbReference type="RefSeq" id="WP_208620147.1">
    <property type="nucleotide sequence ID" value="NZ_JBHEER010000012.1"/>
</dbReference>
<dbReference type="GO" id="GO:0009007">
    <property type="term" value="F:site-specific DNA-methyltransferase (adenine-specific) activity"/>
    <property type="evidence" value="ECO:0007669"/>
    <property type="project" value="UniProtKB-EC"/>
</dbReference>
<organism evidence="12 13">
    <name type="scientific">Brucella grignonensis</name>
    <dbReference type="NCBI Taxonomy" id="94627"/>
    <lineage>
        <taxon>Bacteria</taxon>
        <taxon>Pseudomonadati</taxon>
        <taxon>Pseudomonadota</taxon>
        <taxon>Alphaproteobacteria</taxon>
        <taxon>Hyphomicrobiales</taxon>
        <taxon>Brucellaceae</taxon>
        <taxon>Brucella/Ochrobactrum group</taxon>
        <taxon>Brucella</taxon>
    </lineage>
</organism>
<evidence type="ECO:0000256" key="1">
    <source>
        <dbReference type="ARBA" id="ARBA00010203"/>
    </source>
</evidence>
<dbReference type="GO" id="GO:0015667">
    <property type="term" value="F:site-specific DNA-methyltransferase (cytosine-N4-specific) activity"/>
    <property type="evidence" value="ECO:0007669"/>
    <property type="project" value="UniProtKB-EC"/>
</dbReference>
<dbReference type="Proteomes" id="UP000216478">
    <property type="component" value="Unassembled WGS sequence"/>
</dbReference>
<dbReference type="GO" id="GO:0003677">
    <property type="term" value="F:DNA binding"/>
    <property type="evidence" value="ECO:0007669"/>
    <property type="project" value="UniProtKB-KW"/>
</dbReference>
<feature type="region of interest" description="Disordered" evidence="10">
    <location>
        <begin position="180"/>
        <end position="219"/>
    </location>
</feature>
<dbReference type="EC" id="2.1.1.-" evidence="9"/>
<dbReference type="InterPro" id="IPR017985">
    <property type="entry name" value="MeTrfase_CN4_CS"/>
</dbReference>
<dbReference type="InterPro" id="IPR029063">
    <property type="entry name" value="SAM-dependent_MTases_sf"/>
</dbReference>
<evidence type="ECO:0000256" key="2">
    <source>
        <dbReference type="ARBA" id="ARBA00022603"/>
    </source>
</evidence>
<accession>A0A256FRG8</accession>
<keyword evidence="3" id="KW-0808">Transferase</keyword>
<dbReference type="PANTHER" id="PTHR13370:SF3">
    <property type="entry name" value="TRNA (GUANINE(10)-N2)-METHYLTRANSFERASE HOMOLOG"/>
    <property type="match status" value="1"/>
</dbReference>
<dbReference type="SUPFAM" id="SSF53335">
    <property type="entry name" value="S-adenosyl-L-methionine-dependent methyltransferases"/>
    <property type="match status" value="1"/>
</dbReference>
<dbReference type="EMBL" id="NNRL01000147">
    <property type="protein sequence ID" value="OYR17423.1"/>
    <property type="molecule type" value="Genomic_DNA"/>
</dbReference>
<evidence type="ECO:0000256" key="7">
    <source>
        <dbReference type="ARBA" id="ARBA00047942"/>
    </source>
</evidence>
<dbReference type="GO" id="GO:0008170">
    <property type="term" value="F:N-methyltransferase activity"/>
    <property type="evidence" value="ECO:0007669"/>
    <property type="project" value="InterPro"/>
</dbReference>
<dbReference type="InterPro" id="IPR002941">
    <property type="entry name" value="DNA_methylase_N4/N6"/>
</dbReference>
<keyword evidence="13" id="KW-1185">Reference proteome</keyword>
<name>A0A256FRG8_9HYPH</name>
<dbReference type="GO" id="GO:0005737">
    <property type="term" value="C:cytoplasm"/>
    <property type="evidence" value="ECO:0007669"/>
    <property type="project" value="TreeGrafter"/>
</dbReference>
<keyword evidence="6" id="KW-0238">DNA-binding</keyword>
<dbReference type="GO" id="GO:0009307">
    <property type="term" value="P:DNA restriction-modification system"/>
    <property type="evidence" value="ECO:0007669"/>
    <property type="project" value="UniProtKB-KW"/>
</dbReference>
<keyword evidence="4" id="KW-0949">S-adenosyl-L-methionine</keyword>
<evidence type="ECO:0000256" key="10">
    <source>
        <dbReference type="SAM" id="MobiDB-lite"/>
    </source>
</evidence>
<keyword evidence="5" id="KW-0680">Restriction system</keyword>
<dbReference type="GO" id="GO:0032259">
    <property type="term" value="P:methylation"/>
    <property type="evidence" value="ECO:0007669"/>
    <property type="project" value="UniProtKB-KW"/>
</dbReference>
<sequence>MSLPLFKDVDLKLTSNTELFEFSAKQNQIIAGEAKATLNRIPDNFVDAIVTSPPYYGQRDYSHEDQLGHESTPNDYVDRLVAICREARRVLKPSGTFWLNLGDKYQNGALCGLPWRVALALVEDGWILRSDIIWHKPNAMPSSVKTRPTVDHEYLFLLTKTDTYFYDADAIREPHVTFSDESQMRGGRGHFGKRGGTPEAGKNGGNPNLHTGRWDQAFHPKGRNKRTVWKISLSKYRDAHFAVFPEALVEPCILAGCPAKGVVLDPFFGAGTTGLVAQQHNRRFIGIEVNPSYCEMAYKRLHG</sequence>
<keyword evidence="2 12" id="KW-0489">Methyltransferase</keyword>
<dbReference type="PANTHER" id="PTHR13370">
    <property type="entry name" value="RNA METHYLASE-RELATED"/>
    <property type="match status" value="1"/>
</dbReference>
<evidence type="ECO:0000256" key="3">
    <source>
        <dbReference type="ARBA" id="ARBA00022679"/>
    </source>
</evidence>
<comment type="caution">
    <text evidence="12">The sequence shown here is derived from an EMBL/GenBank/DDBJ whole genome shotgun (WGS) entry which is preliminary data.</text>
</comment>
<evidence type="ECO:0000313" key="13">
    <source>
        <dbReference type="Proteomes" id="UP000216478"/>
    </source>
</evidence>
<evidence type="ECO:0000313" key="12">
    <source>
        <dbReference type="EMBL" id="OYR17423.1"/>
    </source>
</evidence>
<dbReference type="PROSITE" id="PS00093">
    <property type="entry name" value="N4_MTASE"/>
    <property type="match status" value="1"/>
</dbReference>
<evidence type="ECO:0000256" key="5">
    <source>
        <dbReference type="ARBA" id="ARBA00022747"/>
    </source>
</evidence>
<gene>
    <name evidence="12" type="ORF">CEV33_3880</name>
</gene>
<comment type="catalytic activity">
    <reaction evidence="7">
        <text>a 2'-deoxyadenosine in DNA + S-adenosyl-L-methionine = an N(6)-methyl-2'-deoxyadenosine in DNA + S-adenosyl-L-homocysteine + H(+)</text>
        <dbReference type="Rhea" id="RHEA:15197"/>
        <dbReference type="Rhea" id="RHEA-COMP:12418"/>
        <dbReference type="Rhea" id="RHEA-COMP:12419"/>
        <dbReference type="ChEBI" id="CHEBI:15378"/>
        <dbReference type="ChEBI" id="CHEBI:57856"/>
        <dbReference type="ChEBI" id="CHEBI:59789"/>
        <dbReference type="ChEBI" id="CHEBI:90615"/>
        <dbReference type="ChEBI" id="CHEBI:90616"/>
        <dbReference type="EC" id="2.1.1.72"/>
    </reaction>
</comment>
<protein>
    <recommendedName>
        <fullName evidence="9">Methyltransferase</fullName>
        <ecNumber evidence="9">2.1.1.-</ecNumber>
    </recommendedName>
</protein>
<comment type="similarity">
    <text evidence="1">Belongs to the N(4)/N(6)-methyltransferase family. N(4) subfamily.</text>
</comment>
<evidence type="ECO:0000256" key="4">
    <source>
        <dbReference type="ARBA" id="ARBA00022691"/>
    </source>
</evidence>
<evidence type="ECO:0000256" key="9">
    <source>
        <dbReference type="RuleBase" id="RU362026"/>
    </source>
</evidence>
<dbReference type="PRINTS" id="PR00508">
    <property type="entry name" value="S21N4MTFRASE"/>
</dbReference>
<feature type="domain" description="DNA methylase N-4/N-6" evidence="11">
    <location>
        <begin position="46"/>
        <end position="299"/>
    </location>
</feature>
<evidence type="ECO:0000256" key="6">
    <source>
        <dbReference type="ARBA" id="ARBA00023125"/>
    </source>
</evidence>